<dbReference type="PROSITE" id="PS50263">
    <property type="entry name" value="CN_HYDROLASE"/>
    <property type="match status" value="1"/>
</dbReference>
<evidence type="ECO:0000256" key="6">
    <source>
        <dbReference type="ARBA" id="ARBA00023136"/>
    </source>
</evidence>
<comment type="function">
    <text evidence="8">Catalyzes the phospholipid dependent N-acylation of the N-terminal cysteine of apolipoprotein, the last step in lipoprotein maturation.</text>
</comment>
<dbReference type="CDD" id="cd07571">
    <property type="entry name" value="ALP_N-acyl_transferase"/>
    <property type="match status" value="1"/>
</dbReference>
<feature type="transmembrane region" description="Helical" evidence="8">
    <location>
        <begin position="20"/>
        <end position="37"/>
    </location>
</feature>
<keyword evidence="3 8" id="KW-0808">Transferase</keyword>
<keyword evidence="2 8" id="KW-1003">Cell membrane</keyword>
<sequence length="517" mass="54250">MALAGGSMLFAGHPPIDAGWLGYVALVPLVALSRNLSTHQRPFRAGLGWGTLAGLVAFGPLLYWLLPFGVAAFGLLVVIQSMWLGLFVGLGAVYGERLWRPAVLVALWVGIEAARGVWPLGGFGWGSLGYTQHAGGPLLGVARTLGVHGVSLALAAIAVAAEEAIRTGRAVWPAARKAEIPAEHLFGAIRTPLLTVLGVLSLAVLLTGEAPEPTGGTVEVGIAQAGDTRATAAAGVNRLDSDRIQRVAELALQATQPFAADPPDLVIWPENSLDIDIRTPRGEPIADLLAAGLEAVAPTPILAGEYIGGPQPNTLFNRMTVFTEEGEGASYVKRKPVPFGEYVPARSLLDWFPPLEQIPNDTLPGAEAQVLEVAGAHIGGVICFENIFPGLVRDQVLAGADLVVVSTNNSSFGDTPMSAQHLAFSTLRAVETGRWVVHAGISGISAFISPEGEVLQRTELFEPASPRMEVPLLDGTTMAMRLGSLVPGLAQMMAVAAMALVLGERVRARRTGTTEDD</sequence>
<reference evidence="10 11" key="1">
    <citation type="submission" date="2018-09" db="EMBL/GenBank/DDBJ databases">
        <title>Complete genome sequence of Euzebya sp. DY32-46 isolated from seawater of Pacific Ocean.</title>
        <authorList>
            <person name="Xu L."/>
            <person name="Wu Y.-H."/>
            <person name="Xu X.-W."/>
        </authorList>
    </citation>
    <scope>NUCLEOTIDE SEQUENCE [LARGE SCALE GENOMIC DNA]</scope>
    <source>
        <strain evidence="10 11">DY32-46</strain>
    </source>
</reference>
<evidence type="ECO:0000256" key="5">
    <source>
        <dbReference type="ARBA" id="ARBA00022989"/>
    </source>
</evidence>
<evidence type="ECO:0000256" key="2">
    <source>
        <dbReference type="ARBA" id="ARBA00022475"/>
    </source>
</evidence>
<gene>
    <name evidence="8" type="primary">lnt</name>
    <name evidence="10" type="ORF">DVS28_a2613</name>
</gene>
<dbReference type="InterPro" id="IPR004563">
    <property type="entry name" value="Apolipo_AcylTrfase"/>
</dbReference>
<keyword evidence="6 8" id="KW-0472">Membrane</keyword>
<keyword evidence="5 8" id="KW-1133">Transmembrane helix</keyword>
<comment type="similarity">
    <text evidence="8">Belongs to the CN hydrolase family. Apolipoprotein N-acyltransferase subfamily.</text>
</comment>
<dbReference type="GO" id="GO:0005886">
    <property type="term" value="C:plasma membrane"/>
    <property type="evidence" value="ECO:0007669"/>
    <property type="project" value="UniProtKB-SubCell"/>
</dbReference>
<dbReference type="PANTHER" id="PTHR38686">
    <property type="entry name" value="APOLIPOPROTEIN N-ACYLTRANSFERASE"/>
    <property type="match status" value="1"/>
</dbReference>
<dbReference type="GO" id="GO:0042158">
    <property type="term" value="P:lipoprotein biosynthetic process"/>
    <property type="evidence" value="ECO:0007669"/>
    <property type="project" value="UniProtKB-UniRule"/>
</dbReference>
<dbReference type="AlphaFoldDB" id="A0A346XYJ6"/>
<dbReference type="SUPFAM" id="SSF56317">
    <property type="entry name" value="Carbon-nitrogen hydrolase"/>
    <property type="match status" value="1"/>
</dbReference>
<dbReference type="UniPathway" id="UPA00666"/>
<dbReference type="InterPro" id="IPR003010">
    <property type="entry name" value="C-N_Hydrolase"/>
</dbReference>
<proteinExistence type="inferred from homology"/>
<dbReference type="EMBL" id="CP031165">
    <property type="protein sequence ID" value="AXV07293.1"/>
    <property type="molecule type" value="Genomic_DNA"/>
</dbReference>
<feature type="transmembrane region" description="Helical" evidence="8">
    <location>
        <begin position="49"/>
        <end position="66"/>
    </location>
</feature>
<feature type="transmembrane region" description="Helical" evidence="8">
    <location>
        <begin position="185"/>
        <end position="206"/>
    </location>
</feature>
<evidence type="ECO:0000256" key="8">
    <source>
        <dbReference type="HAMAP-Rule" id="MF_01148"/>
    </source>
</evidence>
<comment type="pathway">
    <text evidence="8">Protein modification; lipoprotein biosynthesis (N-acyl transfer).</text>
</comment>
<name>A0A346XYJ6_9ACTN</name>
<keyword evidence="7 8" id="KW-0012">Acyltransferase</keyword>
<evidence type="ECO:0000313" key="11">
    <source>
        <dbReference type="Proteomes" id="UP000264006"/>
    </source>
</evidence>
<evidence type="ECO:0000256" key="1">
    <source>
        <dbReference type="ARBA" id="ARBA00004651"/>
    </source>
</evidence>
<dbReference type="Pfam" id="PF00795">
    <property type="entry name" value="CN_hydrolase"/>
    <property type="match status" value="1"/>
</dbReference>
<keyword evidence="10" id="KW-0449">Lipoprotein</keyword>
<feature type="domain" description="CN hydrolase" evidence="9">
    <location>
        <begin position="218"/>
        <end position="472"/>
    </location>
</feature>
<evidence type="ECO:0000313" key="10">
    <source>
        <dbReference type="EMBL" id="AXV07293.1"/>
    </source>
</evidence>
<dbReference type="Gene3D" id="3.60.110.10">
    <property type="entry name" value="Carbon-nitrogen hydrolase"/>
    <property type="match status" value="1"/>
</dbReference>
<dbReference type="KEGG" id="euz:DVS28_a2613"/>
<dbReference type="OrthoDB" id="9804277at2"/>
<dbReference type="Pfam" id="PF20154">
    <property type="entry name" value="LNT_N"/>
    <property type="match status" value="1"/>
</dbReference>
<accession>A0A346XYJ6</accession>
<evidence type="ECO:0000256" key="4">
    <source>
        <dbReference type="ARBA" id="ARBA00022692"/>
    </source>
</evidence>
<feature type="transmembrane region" description="Helical" evidence="8">
    <location>
        <begin position="482"/>
        <end position="502"/>
    </location>
</feature>
<dbReference type="Proteomes" id="UP000264006">
    <property type="component" value="Chromosome"/>
</dbReference>
<organism evidence="10 11">
    <name type="scientific">Euzebya pacifica</name>
    <dbReference type="NCBI Taxonomy" id="1608957"/>
    <lineage>
        <taxon>Bacteria</taxon>
        <taxon>Bacillati</taxon>
        <taxon>Actinomycetota</taxon>
        <taxon>Nitriliruptoria</taxon>
        <taxon>Euzebyales</taxon>
    </lineage>
</organism>
<dbReference type="InterPro" id="IPR045378">
    <property type="entry name" value="LNT_N"/>
</dbReference>
<dbReference type="PANTHER" id="PTHR38686:SF1">
    <property type="entry name" value="APOLIPOPROTEIN N-ACYLTRANSFERASE"/>
    <property type="match status" value="1"/>
</dbReference>
<comment type="catalytic activity">
    <reaction evidence="8">
        <text>N-terminal S-1,2-diacyl-sn-glyceryl-L-cysteinyl-[lipoprotein] + a glycerophospholipid = N-acyl-S-1,2-diacyl-sn-glyceryl-L-cysteinyl-[lipoprotein] + a 2-acyl-sn-glycero-3-phospholipid + H(+)</text>
        <dbReference type="Rhea" id="RHEA:48228"/>
        <dbReference type="Rhea" id="RHEA-COMP:14681"/>
        <dbReference type="Rhea" id="RHEA-COMP:14684"/>
        <dbReference type="ChEBI" id="CHEBI:15378"/>
        <dbReference type="ChEBI" id="CHEBI:136912"/>
        <dbReference type="ChEBI" id="CHEBI:140656"/>
        <dbReference type="ChEBI" id="CHEBI:140657"/>
        <dbReference type="ChEBI" id="CHEBI:140660"/>
        <dbReference type="EC" id="2.3.1.269"/>
    </reaction>
</comment>
<evidence type="ECO:0000259" key="9">
    <source>
        <dbReference type="PROSITE" id="PS50263"/>
    </source>
</evidence>
<comment type="subcellular location">
    <subcellularLocation>
        <location evidence="1 8">Cell membrane</location>
        <topology evidence="1 8">Multi-pass membrane protein</topology>
    </subcellularLocation>
</comment>
<keyword evidence="4 8" id="KW-0812">Transmembrane</keyword>
<feature type="transmembrane region" description="Helical" evidence="8">
    <location>
        <begin position="145"/>
        <end position="165"/>
    </location>
</feature>
<protein>
    <recommendedName>
        <fullName evidence="8">Apolipoprotein N-acyltransferase</fullName>
        <shortName evidence="8">ALP N-acyltransferase</shortName>
        <ecNumber evidence="8">2.3.1.269</ecNumber>
    </recommendedName>
</protein>
<dbReference type="InterPro" id="IPR036526">
    <property type="entry name" value="C-N_Hydrolase_sf"/>
</dbReference>
<feature type="transmembrane region" description="Helical" evidence="8">
    <location>
        <begin position="72"/>
        <end position="95"/>
    </location>
</feature>
<dbReference type="EC" id="2.3.1.269" evidence="8"/>
<keyword evidence="11" id="KW-1185">Reference proteome</keyword>
<evidence type="ECO:0000256" key="3">
    <source>
        <dbReference type="ARBA" id="ARBA00022679"/>
    </source>
</evidence>
<feature type="transmembrane region" description="Helical" evidence="8">
    <location>
        <begin position="102"/>
        <end position="125"/>
    </location>
</feature>
<dbReference type="NCBIfam" id="TIGR00546">
    <property type="entry name" value="lnt"/>
    <property type="match status" value="1"/>
</dbReference>
<dbReference type="HAMAP" id="MF_01148">
    <property type="entry name" value="Lnt"/>
    <property type="match status" value="1"/>
</dbReference>
<dbReference type="GO" id="GO:0016410">
    <property type="term" value="F:N-acyltransferase activity"/>
    <property type="evidence" value="ECO:0007669"/>
    <property type="project" value="UniProtKB-UniRule"/>
</dbReference>
<evidence type="ECO:0000256" key="7">
    <source>
        <dbReference type="ARBA" id="ARBA00023315"/>
    </source>
</evidence>